<evidence type="ECO:0000313" key="12">
    <source>
        <dbReference type="EMBL" id="CAG03536.1"/>
    </source>
</evidence>
<comment type="similarity">
    <text evidence="2">Belongs to the 7B2 family.</text>
</comment>
<evidence type="ECO:0000256" key="9">
    <source>
        <dbReference type="ARBA" id="ARBA00023186"/>
    </source>
</evidence>
<comment type="subcellular location">
    <subcellularLocation>
        <location evidence="1">Secreted</location>
    </subcellularLocation>
</comment>
<feature type="non-terminal residue" evidence="12">
    <location>
        <position position="1"/>
    </location>
</feature>
<evidence type="ECO:0000256" key="11">
    <source>
        <dbReference type="SAM" id="SignalP"/>
    </source>
</evidence>
<feature type="region of interest" description="Disordered" evidence="10">
    <location>
        <begin position="175"/>
        <end position="213"/>
    </location>
</feature>
<protein>
    <recommendedName>
        <fullName evidence="3">Neuroendocrine protein 7B2</fullName>
    </recommendedName>
</protein>
<dbReference type="GO" id="GO:0005576">
    <property type="term" value="C:extracellular region"/>
    <property type="evidence" value="ECO:0007669"/>
    <property type="project" value="UniProtKB-SubCell"/>
</dbReference>
<reference evidence="12" key="2">
    <citation type="submission" date="2004-02" db="EMBL/GenBank/DDBJ databases">
        <authorList>
            <consortium name="Genoscope"/>
            <consortium name="Whitehead Institute Centre for Genome Research"/>
        </authorList>
    </citation>
    <scope>NUCLEOTIDE SEQUENCE</scope>
</reference>
<evidence type="ECO:0000256" key="10">
    <source>
        <dbReference type="SAM" id="MobiDB-lite"/>
    </source>
</evidence>
<dbReference type="GO" id="GO:0046883">
    <property type="term" value="P:regulation of hormone secretion"/>
    <property type="evidence" value="ECO:0007669"/>
    <property type="project" value="TreeGrafter"/>
</dbReference>
<evidence type="ECO:0000256" key="3">
    <source>
        <dbReference type="ARBA" id="ARBA00019589"/>
    </source>
</evidence>
<name>Q4S746_TETNG</name>
<dbReference type="GO" id="GO:0030141">
    <property type="term" value="C:secretory granule"/>
    <property type="evidence" value="ECO:0007669"/>
    <property type="project" value="InterPro"/>
</dbReference>
<evidence type="ECO:0000256" key="1">
    <source>
        <dbReference type="ARBA" id="ARBA00004613"/>
    </source>
</evidence>
<evidence type="ECO:0000256" key="8">
    <source>
        <dbReference type="ARBA" id="ARBA00023157"/>
    </source>
</evidence>
<dbReference type="InterPro" id="IPR007945">
    <property type="entry name" value="Secretogranin_V"/>
</dbReference>
<evidence type="ECO:0000256" key="4">
    <source>
        <dbReference type="ARBA" id="ARBA00022448"/>
    </source>
</evidence>
<organism evidence="12">
    <name type="scientific">Tetraodon nigroviridis</name>
    <name type="common">Spotted green pufferfish</name>
    <name type="synonym">Chelonodon nigroviridis</name>
    <dbReference type="NCBI Taxonomy" id="99883"/>
    <lineage>
        <taxon>Eukaryota</taxon>
        <taxon>Metazoa</taxon>
        <taxon>Chordata</taxon>
        <taxon>Craniata</taxon>
        <taxon>Vertebrata</taxon>
        <taxon>Euteleostomi</taxon>
        <taxon>Actinopterygii</taxon>
        <taxon>Neopterygii</taxon>
        <taxon>Teleostei</taxon>
        <taxon>Neoteleostei</taxon>
        <taxon>Acanthomorphata</taxon>
        <taxon>Eupercaria</taxon>
        <taxon>Tetraodontiformes</taxon>
        <taxon>Tetradontoidea</taxon>
        <taxon>Tetraodontidae</taxon>
        <taxon>Tetraodon</taxon>
    </lineage>
</organism>
<keyword evidence="7 11" id="KW-0732">Signal</keyword>
<keyword evidence="4" id="KW-0813">Transport</keyword>
<accession>Q4S746</accession>
<gene>
    <name evidence="12" type="ORF">GSTENG00022992001</name>
</gene>
<keyword evidence="6" id="KW-0765">Sulfation</keyword>
<dbReference type="GO" id="GO:0030234">
    <property type="term" value="F:enzyme regulator activity"/>
    <property type="evidence" value="ECO:0007669"/>
    <property type="project" value="TreeGrafter"/>
</dbReference>
<keyword evidence="9" id="KW-0143">Chaperone</keyword>
<evidence type="ECO:0000256" key="7">
    <source>
        <dbReference type="ARBA" id="ARBA00022729"/>
    </source>
</evidence>
<feature type="signal peptide" evidence="11">
    <location>
        <begin position="1"/>
        <end position="26"/>
    </location>
</feature>
<dbReference type="KEGG" id="tng:GSTEN00022992G001"/>
<evidence type="ECO:0000256" key="5">
    <source>
        <dbReference type="ARBA" id="ARBA00022525"/>
    </source>
</evidence>
<dbReference type="PANTHER" id="PTHR12738:SF0">
    <property type="entry name" value="NEUROENDOCRINE PROTEIN 7B2"/>
    <property type="match status" value="1"/>
</dbReference>
<reference evidence="12" key="1">
    <citation type="journal article" date="2004" name="Nature">
        <title>Genome duplication in the teleost fish Tetraodon nigroviridis reveals the early vertebrate proto-karyotype.</title>
        <authorList>
            <person name="Jaillon O."/>
            <person name="Aury J.-M."/>
            <person name="Brunet F."/>
            <person name="Petit J.-L."/>
            <person name="Stange-Thomann N."/>
            <person name="Mauceli E."/>
            <person name="Bouneau L."/>
            <person name="Fischer C."/>
            <person name="Ozouf-Costaz C."/>
            <person name="Bernot A."/>
            <person name="Nicaud S."/>
            <person name="Jaffe D."/>
            <person name="Fisher S."/>
            <person name="Lutfalla G."/>
            <person name="Dossat C."/>
            <person name="Segurens B."/>
            <person name="Dasilva C."/>
            <person name="Salanoubat M."/>
            <person name="Levy M."/>
            <person name="Boudet N."/>
            <person name="Castellano S."/>
            <person name="Anthouard V."/>
            <person name="Jubin C."/>
            <person name="Castelli V."/>
            <person name="Katinka M."/>
            <person name="Vacherie B."/>
            <person name="Biemont C."/>
            <person name="Skalli Z."/>
            <person name="Cattolico L."/>
            <person name="Poulain J."/>
            <person name="De Berardinis V."/>
            <person name="Cruaud C."/>
            <person name="Duprat S."/>
            <person name="Brottier P."/>
            <person name="Coutanceau J.-P."/>
            <person name="Gouzy J."/>
            <person name="Parra G."/>
            <person name="Lardier G."/>
            <person name="Chapple C."/>
            <person name="McKernan K.J."/>
            <person name="McEwan P."/>
            <person name="Bosak S."/>
            <person name="Kellis M."/>
            <person name="Volff J.-N."/>
            <person name="Guigo R."/>
            <person name="Zody M.C."/>
            <person name="Mesirov J."/>
            <person name="Lindblad-Toh K."/>
            <person name="Birren B."/>
            <person name="Nusbaum C."/>
            <person name="Kahn D."/>
            <person name="Robinson-Rechavi M."/>
            <person name="Laudet V."/>
            <person name="Schachter V."/>
            <person name="Quetier F."/>
            <person name="Saurin W."/>
            <person name="Scarpelli C."/>
            <person name="Wincker P."/>
            <person name="Lander E.S."/>
            <person name="Weissenbach J."/>
            <person name="Roest Crollius H."/>
        </authorList>
    </citation>
    <scope>NUCLEOTIDE SEQUENCE [LARGE SCALE GENOMIC DNA]</scope>
</reference>
<feature type="chain" id="PRO_5004242911" description="Neuroendocrine protein 7B2" evidence="11">
    <location>
        <begin position="27"/>
        <end position="213"/>
    </location>
</feature>
<comment type="caution">
    <text evidence="12">The sequence shown here is derived from an EMBL/GenBank/DDBJ whole genome shotgun (WGS) entry which is preliminary data.</text>
</comment>
<dbReference type="OrthoDB" id="9922675at2759"/>
<evidence type="ECO:0000256" key="2">
    <source>
        <dbReference type="ARBA" id="ARBA00006348"/>
    </source>
</evidence>
<dbReference type="GO" id="GO:0007218">
    <property type="term" value="P:neuropeptide signaling pathway"/>
    <property type="evidence" value="ECO:0007669"/>
    <property type="project" value="InterPro"/>
</dbReference>
<keyword evidence="5" id="KW-0964">Secreted</keyword>
<dbReference type="AlphaFoldDB" id="Q4S746"/>
<sequence>MRGFISAARFAFLGLLLCLQLGGAPARSPRTGDQVSEDDVQRLLHGVMEQLGIARPRVEYPAHQATNIVGPQRIQGGAHEGLQLLGPFGNIPNFVAELTGDNVPKGVTDDHGYPDPPNPCPVGKTAADGCLENAPDTAEFSRQFQNHQNLFDPVHDYPALAKWDKEHLFQKLKERPGRRRQRSVNPYLQGQRLDKVVAKKSAPHFPEEEEEEE</sequence>
<dbReference type="MEROPS" id="I21.001"/>
<dbReference type="PANTHER" id="PTHR12738">
    <property type="entry name" value="NEUROENDOCRINE PROTEIN 7B2"/>
    <property type="match status" value="1"/>
</dbReference>
<dbReference type="Pfam" id="PF05281">
    <property type="entry name" value="Secretogranin_V"/>
    <property type="match status" value="1"/>
</dbReference>
<keyword evidence="8" id="KW-1015">Disulfide bond</keyword>
<proteinExistence type="inferred from homology"/>
<evidence type="ECO:0000256" key="6">
    <source>
        <dbReference type="ARBA" id="ARBA00022641"/>
    </source>
</evidence>
<dbReference type="EMBL" id="CAAE01014723">
    <property type="protein sequence ID" value="CAG03536.1"/>
    <property type="molecule type" value="Genomic_DNA"/>
</dbReference>